<dbReference type="Proteomes" id="UP000191980">
    <property type="component" value="Unassembled WGS sequence"/>
</dbReference>
<evidence type="ECO:0000313" key="3">
    <source>
        <dbReference type="EMBL" id="OQK17158.1"/>
    </source>
</evidence>
<name>A0A1V8M6N8_9GAMM</name>
<feature type="region of interest" description="Disordered" evidence="1">
    <location>
        <begin position="45"/>
        <end position="87"/>
    </location>
</feature>
<evidence type="ECO:0000256" key="1">
    <source>
        <dbReference type="SAM" id="MobiDB-lite"/>
    </source>
</evidence>
<organism evidence="3 4">
    <name type="scientific">Methyloprofundus sedimenti</name>
    <dbReference type="NCBI Taxonomy" id="1420851"/>
    <lineage>
        <taxon>Bacteria</taxon>
        <taxon>Pseudomonadati</taxon>
        <taxon>Pseudomonadota</taxon>
        <taxon>Gammaproteobacteria</taxon>
        <taxon>Methylococcales</taxon>
        <taxon>Methylococcaceae</taxon>
        <taxon>Methyloprofundus</taxon>
    </lineage>
</organism>
<dbReference type="STRING" id="1420851.AU255_04460"/>
<accession>A0A1V8M6N8</accession>
<proteinExistence type="predicted"/>
<feature type="compositionally biased region" description="Basic residues" evidence="1">
    <location>
        <begin position="72"/>
        <end position="84"/>
    </location>
</feature>
<evidence type="ECO:0000313" key="2">
    <source>
        <dbReference type="EMBL" id="OQK16156.1"/>
    </source>
</evidence>
<sequence length="343" mass="38601">MNSPKPELPEINKEDRTPLVDVLLEMLAWQQKQIDELAQEILKLKGETTKPKIKPSTMDKEGAPGSDDSSSKRKKGPRRSKKGNLKIDETQIIQPDEIPEGSRFKGYQDRVIQDITFQTHNIRYRLAEYITPEGLTILGQLPEDIQGGSFGKSLIAFILYQYHHQHVTQPLLLEQIRDLGVDISSGKLSYILTEDLDDFHAEKDELLKTGLSVSKYIHTDDTGARHKGQNGYCTHIGNDFFAWFSSTESKSRINFLNCLSQGKTTLYTLNTGAIEYMAQNKLSVVILATLENISVCINTAPDGCEWLDQQGIVKPRHRKIVTEGALMGGLLDQGISSDFFNYQ</sequence>
<keyword evidence="4" id="KW-1185">Reference proteome</keyword>
<comment type="caution">
    <text evidence="3">The sequence shown here is derived from an EMBL/GenBank/DDBJ whole genome shotgun (WGS) entry which is preliminary data.</text>
</comment>
<dbReference type="RefSeq" id="WP_198942535.1">
    <property type="nucleotide sequence ID" value="NZ_LPUF01000001.1"/>
</dbReference>
<protein>
    <recommendedName>
        <fullName evidence="5">Transposase</fullName>
    </recommendedName>
</protein>
<evidence type="ECO:0008006" key="5">
    <source>
        <dbReference type="Google" id="ProtNLM"/>
    </source>
</evidence>
<dbReference type="AlphaFoldDB" id="A0A1V8M6N8"/>
<reference evidence="3 4" key="1">
    <citation type="submission" date="2015-12" db="EMBL/GenBank/DDBJ databases">
        <authorList>
            <person name="Shamseldin A."/>
            <person name="Moawad H."/>
            <person name="Abd El-Rahim W.M."/>
            <person name="Sadowsky M.J."/>
        </authorList>
    </citation>
    <scope>NUCLEOTIDE SEQUENCE [LARGE SCALE GENOMIC DNA]</scope>
    <source>
        <strain evidence="3 4">WF1</strain>
    </source>
</reference>
<dbReference type="EMBL" id="LPUF01000002">
    <property type="protein sequence ID" value="OQK16156.1"/>
    <property type="molecule type" value="Genomic_DNA"/>
</dbReference>
<gene>
    <name evidence="3" type="ORF">AU255_04460</name>
    <name evidence="2" type="ORF">AU255_13705</name>
</gene>
<dbReference type="EMBL" id="LPUF01000001">
    <property type="protein sequence ID" value="OQK17158.1"/>
    <property type="molecule type" value="Genomic_DNA"/>
</dbReference>
<evidence type="ECO:0000313" key="4">
    <source>
        <dbReference type="Proteomes" id="UP000191980"/>
    </source>
</evidence>